<evidence type="ECO:0000313" key="2">
    <source>
        <dbReference type="EMBL" id="RPF47009.1"/>
    </source>
</evidence>
<name>A0A3N5API2_9THEO</name>
<sequence length="136" mass="15597">MEAEKIFAAIKEYLLTQPDIAAAYVFGSAAQNRLRPASDIDIAVLFSPGTAAKTARFERRLEIAVAIEELLKRPVEVVDLEAAPPFLQHQIRKYGKLLVDRDPQRRKACEVASRRLYLDMLPYLRYRRERALKRLG</sequence>
<dbReference type="InterPro" id="IPR052930">
    <property type="entry name" value="TA_antitoxin_MntA"/>
</dbReference>
<protein>
    <submittedName>
        <fullName evidence="2">Putative nucleotidyltransferase</fullName>
    </submittedName>
</protein>
<dbReference type="OrthoDB" id="9809668at2"/>
<keyword evidence="2" id="KW-0808">Transferase</keyword>
<dbReference type="RefSeq" id="WP_123929650.1">
    <property type="nucleotide sequence ID" value="NZ_RKRE01000002.1"/>
</dbReference>
<dbReference type="SUPFAM" id="SSF81301">
    <property type="entry name" value="Nucleotidyltransferase"/>
    <property type="match status" value="1"/>
</dbReference>
<reference evidence="2 3" key="1">
    <citation type="submission" date="2018-11" db="EMBL/GenBank/DDBJ databases">
        <title>Genomic Encyclopedia of Type Strains, Phase IV (KMG-IV): sequencing the most valuable type-strain genomes for metagenomic binning, comparative biology and taxonomic classification.</title>
        <authorList>
            <person name="Goeker M."/>
        </authorList>
    </citation>
    <scope>NUCLEOTIDE SEQUENCE [LARGE SCALE GENOMIC DNA]</scope>
    <source>
        <strain evidence="2 3">DSM 102936</strain>
    </source>
</reference>
<dbReference type="PANTHER" id="PTHR43852">
    <property type="entry name" value="NUCLEOTIDYLTRANSFERASE"/>
    <property type="match status" value="1"/>
</dbReference>
<dbReference type="InterPro" id="IPR041633">
    <property type="entry name" value="Polbeta"/>
</dbReference>
<gene>
    <name evidence="2" type="ORF">EDD75_1278</name>
</gene>
<dbReference type="Proteomes" id="UP000282654">
    <property type="component" value="Unassembled WGS sequence"/>
</dbReference>
<comment type="caution">
    <text evidence="2">The sequence shown here is derived from an EMBL/GenBank/DDBJ whole genome shotgun (WGS) entry which is preliminary data.</text>
</comment>
<dbReference type="CDD" id="cd05403">
    <property type="entry name" value="NT_KNTase_like"/>
    <property type="match status" value="1"/>
</dbReference>
<feature type="domain" description="Polymerase beta nucleotidyltransferase" evidence="1">
    <location>
        <begin position="10"/>
        <end position="103"/>
    </location>
</feature>
<dbReference type="EMBL" id="RKRE01000002">
    <property type="protein sequence ID" value="RPF47009.1"/>
    <property type="molecule type" value="Genomic_DNA"/>
</dbReference>
<proteinExistence type="predicted"/>
<dbReference type="AlphaFoldDB" id="A0A3N5API2"/>
<dbReference type="InterPro" id="IPR043519">
    <property type="entry name" value="NT_sf"/>
</dbReference>
<dbReference type="Gene3D" id="3.30.460.10">
    <property type="entry name" value="Beta Polymerase, domain 2"/>
    <property type="match status" value="1"/>
</dbReference>
<keyword evidence="3" id="KW-1185">Reference proteome</keyword>
<dbReference type="GO" id="GO:0016740">
    <property type="term" value="F:transferase activity"/>
    <property type="evidence" value="ECO:0007669"/>
    <property type="project" value="UniProtKB-KW"/>
</dbReference>
<evidence type="ECO:0000313" key="3">
    <source>
        <dbReference type="Proteomes" id="UP000282654"/>
    </source>
</evidence>
<accession>A0A3N5API2</accession>
<organism evidence="2 3">
    <name type="scientific">Thermodesulfitimonas autotrophica</name>
    <dbReference type="NCBI Taxonomy" id="1894989"/>
    <lineage>
        <taxon>Bacteria</taxon>
        <taxon>Bacillati</taxon>
        <taxon>Bacillota</taxon>
        <taxon>Clostridia</taxon>
        <taxon>Thermoanaerobacterales</taxon>
        <taxon>Thermoanaerobacteraceae</taxon>
        <taxon>Thermodesulfitimonas</taxon>
    </lineage>
</organism>
<evidence type="ECO:0000259" key="1">
    <source>
        <dbReference type="Pfam" id="PF18765"/>
    </source>
</evidence>
<dbReference type="Pfam" id="PF18765">
    <property type="entry name" value="Polbeta"/>
    <property type="match status" value="1"/>
</dbReference>
<dbReference type="PANTHER" id="PTHR43852:SF2">
    <property type="entry name" value="PROTEIN ADENYLYLTRANSFERASE MNTA"/>
    <property type="match status" value="1"/>
</dbReference>
<dbReference type="NCBIfam" id="NF047752">
    <property type="entry name" value="MntA_antitoxin"/>
    <property type="match status" value="1"/>
</dbReference>